<dbReference type="RefSeq" id="XP_028883976.1">
    <property type="nucleotide sequence ID" value="XM_029024669.1"/>
</dbReference>
<dbReference type="OrthoDB" id="5086500at2759"/>
<dbReference type="Gene3D" id="1.25.40.10">
    <property type="entry name" value="Tetratricopeptide repeat domain"/>
    <property type="match status" value="1"/>
</dbReference>
<dbReference type="SUPFAM" id="SSF48452">
    <property type="entry name" value="TPR-like"/>
    <property type="match status" value="1"/>
</dbReference>
<dbReference type="GO" id="GO:0005783">
    <property type="term" value="C:endoplasmic reticulum"/>
    <property type="evidence" value="ECO:0007669"/>
    <property type="project" value="UniProtKB-SubCell"/>
</dbReference>
<proteinExistence type="predicted"/>
<dbReference type="InterPro" id="IPR052374">
    <property type="entry name" value="SERAC1"/>
</dbReference>
<evidence type="ECO:0000256" key="4">
    <source>
        <dbReference type="ARBA" id="ARBA00022824"/>
    </source>
</evidence>
<protein>
    <recommendedName>
        <fullName evidence="9">DUF676 domain-containing protein</fullName>
    </recommendedName>
</protein>
<dbReference type="Proteomes" id="UP000192257">
    <property type="component" value="Unassembled WGS sequence"/>
</dbReference>
<dbReference type="VEuPathDB" id="TriTrypDB:TM35_000101780"/>
<organism evidence="7 8">
    <name type="scientific">Trypanosoma theileri</name>
    <dbReference type="NCBI Taxonomy" id="67003"/>
    <lineage>
        <taxon>Eukaryota</taxon>
        <taxon>Discoba</taxon>
        <taxon>Euglenozoa</taxon>
        <taxon>Kinetoplastea</taxon>
        <taxon>Metakinetoplastina</taxon>
        <taxon>Trypanosomatida</taxon>
        <taxon>Trypanosomatidae</taxon>
        <taxon>Trypanosoma</taxon>
    </lineage>
</organism>
<reference evidence="7 8" key="1">
    <citation type="submission" date="2017-03" db="EMBL/GenBank/DDBJ databases">
        <title>An alternative strategy for trypanosome survival in the mammalian bloodstream revealed through genome and transcriptome analysis of the ubiquitous bovine parasite Trypanosoma (Megatrypanum) theileri.</title>
        <authorList>
            <person name="Kelly S."/>
            <person name="Ivens A."/>
            <person name="Mott A."/>
            <person name="O'Neill E."/>
            <person name="Emms D."/>
            <person name="Macleod O."/>
            <person name="Voorheis P."/>
            <person name="Matthews J."/>
            <person name="Matthews K."/>
            <person name="Carrington M."/>
        </authorList>
    </citation>
    <scope>NUCLEOTIDE SEQUENCE [LARGE SCALE GENOMIC DNA]</scope>
    <source>
        <strain evidence="7">Edinburgh</strain>
    </source>
</reference>
<evidence type="ECO:0000256" key="2">
    <source>
        <dbReference type="ARBA" id="ARBA00004240"/>
    </source>
</evidence>
<name>A0A1X0P0H3_9TRYP</name>
<dbReference type="SUPFAM" id="SSF53474">
    <property type="entry name" value="alpha/beta-Hydrolases"/>
    <property type="match status" value="1"/>
</dbReference>
<dbReference type="Gene3D" id="3.40.50.1820">
    <property type="entry name" value="alpha/beta hydrolase"/>
    <property type="match status" value="1"/>
</dbReference>
<evidence type="ECO:0000256" key="1">
    <source>
        <dbReference type="ARBA" id="ARBA00004173"/>
    </source>
</evidence>
<dbReference type="AlphaFoldDB" id="A0A1X0P0H3"/>
<keyword evidence="6" id="KW-0472">Membrane</keyword>
<evidence type="ECO:0000256" key="5">
    <source>
        <dbReference type="ARBA" id="ARBA00023128"/>
    </source>
</evidence>
<dbReference type="PANTHER" id="PTHR48182:SF2">
    <property type="entry name" value="PROTEIN SERAC1"/>
    <property type="match status" value="1"/>
</dbReference>
<dbReference type="STRING" id="67003.A0A1X0P0H3"/>
<evidence type="ECO:0000313" key="7">
    <source>
        <dbReference type="EMBL" id="ORC89910.1"/>
    </source>
</evidence>
<sequence length="1259" mass="143833">MKSSAERWNSVISLSYHKMYPSLTEKVFLLYNGIAGDADFDVVLVHGLGSGEFQCWTNERGLLWPAVFLPQDFQRCRILSVGYSHTLWQWASPANVEQVRKHREEQEEGKGDSSIFHWWGADTPGGINSSSELRLSKEDVKKTREILEISSVNETQLPHLTSPMKEKEEETLEHCAKDLAKRILSNSVGVGRRPVVFITHSLGGLVVKQMILSLELSVSSSLEKNHDNEDVSSAKLLLSSLRGIVFYATPHFGAPIASVVTILKHYYQRLGGIGPSEVIATLGDYNKEYLSNLNKQFFRVIEHCGKSGFVNILSFGETRRVNGIIRIVEPESANPTLDDERFPFYLLDVDHFEVNCPVSKDQPNYTILFAFIERMRRNGLLHSGTVKDENFLSEERLTLERNKETVVDSHFTMEEVLFNSSFTNHNGNNIFVETYLLLTSLEQLTQKLRAHSVSLFGCMMPTQLEKLLSLVVDVFNYASASSTLLQKEIVVMLNTPLQLLRYWLERTLATLQTVLLRQAEGIPPPLCNLSTSERGVLDDMDYAVVILRSEWEWCHTQLNKACISNNIYPDVLFFSHSIIVAVANTMEDDCGSLITLAMGCIQETFGWQRNVGISWAMQETSTGILTSASAMRSFLTGWFCCSISRKYEDAAIAFRRFARDIAMLQRDSYSAKPLINSSKEKLSTKKKEVPFFWWWESNKPSDKVNIFSKKKSNTLFHAFELLAYASLCWCQIRLNQRIGVLLPPGFSDASTQQIALHRCLVEGRHRYSILEHSLDINNVTDRPFFSAKGATTSSNLRSEEEIHEDIVEEQVIRSFSSVTGLAKSDASWRNFPFAFESAEQQEESIEKMRDRFVSSVMLFWWIMERRVEFHAPMENMISKKMNRTQDIYNLESHSNWVWEKAHPQLKSHWLTWRFVECEDADKNHNKTNSESFRLLTDALQLYPHNTLAQYLMGQNLFLCKQLKEAANAYISVLESTRCLFHPINRAAAVGLGWAHLHQENQHNSSWVPKSSSISSVVDTLSLYSAPEGLKEWWRLENFPRQRKREEVSFRRVDSNEKSNHLERASALFKMVLSLDPCNKGALCGMGRVKMLTTGNVSSFEFSDASRCFAAVLRDTDTKGTKSRWDEGNNVVAMKNGVWESRAAYWLGEIARCSIPTDPLIVNKEESSATVSRQLWEFAVTRCPENDWALTSLGLLYTRYYYDHVDSNTIAQRDKGVELLQRAFVLNAKNTWTLWGLAQFATDPGQRHMCRHLLTKLLRK</sequence>
<comment type="subcellular location">
    <subcellularLocation>
        <location evidence="2">Endoplasmic reticulum</location>
    </subcellularLocation>
    <subcellularLocation>
        <location evidence="3">Membrane</location>
    </subcellularLocation>
    <subcellularLocation>
        <location evidence="1">Mitochondrion</location>
    </subcellularLocation>
</comment>
<accession>A0A1X0P0H3</accession>
<dbReference type="GeneID" id="39984449"/>
<keyword evidence="4" id="KW-0256">Endoplasmic reticulum</keyword>
<keyword evidence="5" id="KW-0496">Mitochondrion</keyword>
<dbReference type="PANTHER" id="PTHR48182">
    <property type="entry name" value="PROTEIN SERAC1"/>
    <property type="match status" value="1"/>
</dbReference>
<dbReference type="InterPro" id="IPR029058">
    <property type="entry name" value="AB_hydrolase_fold"/>
</dbReference>
<evidence type="ECO:0000256" key="3">
    <source>
        <dbReference type="ARBA" id="ARBA00004370"/>
    </source>
</evidence>
<evidence type="ECO:0000313" key="8">
    <source>
        <dbReference type="Proteomes" id="UP000192257"/>
    </source>
</evidence>
<dbReference type="InterPro" id="IPR011990">
    <property type="entry name" value="TPR-like_helical_dom_sf"/>
</dbReference>
<dbReference type="EMBL" id="NBCO01000010">
    <property type="protein sequence ID" value="ORC89910.1"/>
    <property type="molecule type" value="Genomic_DNA"/>
</dbReference>
<gene>
    <name evidence="7" type="ORF">TM35_000101780</name>
</gene>
<comment type="caution">
    <text evidence="7">The sequence shown here is derived from an EMBL/GenBank/DDBJ whole genome shotgun (WGS) entry which is preliminary data.</text>
</comment>
<evidence type="ECO:0000256" key="6">
    <source>
        <dbReference type="ARBA" id="ARBA00023136"/>
    </source>
</evidence>
<dbReference type="GO" id="GO:0016020">
    <property type="term" value="C:membrane"/>
    <property type="evidence" value="ECO:0007669"/>
    <property type="project" value="UniProtKB-SubCell"/>
</dbReference>
<keyword evidence="8" id="KW-1185">Reference proteome</keyword>
<evidence type="ECO:0008006" key="9">
    <source>
        <dbReference type="Google" id="ProtNLM"/>
    </source>
</evidence>
<dbReference type="GO" id="GO:0005739">
    <property type="term" value="C:mitochondrion"/>
    <property type="evidence" value="ECO:0007669"/>
    <property type="project" value="UniProtKB-SubCell"/>
</dbReference>